<organism evidence="8 9">
    <name type="scientific">Thelohanellus kitauei</name>
    <name type="common">Myxosporean</name>
    <dbReference type="NCBI Taxonomy" id="669202"/>
    <lineage>
        <taxon>Eukaryota</taxon>
        <taxon>Metazoa</taxon>
        <taxon>Cnidaria</taxon>
        <taxon>Myxozoa</taxon>
        <taxon>Myxosporea</taxon>
        <taxon>Bivalvulida</taxon>
        <taxon>Platysporina</taxon>
        <taxon>Myxobolidae</taxon>
        <taxon>Thelohanellus</taxon>
    </lineage>
</organism>
<keyword evidence="3" id="KW-0547">Nucleotide-binding</keyword>
<accession>A0A0C2N9N0</accession>
<dbReference type="Gene3D" id="1.10.510.10">
    <property type="entry name" value="Transferase(Phosphotransferase) domain 1"/>
    <property type="match status" value="1"/>
</dbReference>
<dbReference type="AlphaFoldDB" id="A0A0C2N9N0"/>
<dbReference type="InterPro" id="IPR011009">
    <property type="entry name" value="Kinase-like_dom_sf"/>
</dbReference>
<dbReference type="SMART" id="SM00220">
    <property type="entry name" value="S_TKc"/>
    <property type="match status" value="1"/>
</dbReference>
<dbReference type="Proteomes" id="UP000031668">
    <property type="component" value="Unassembled WGS sequence"/>
</dbReference>
<dbReference type="OMA" id="HERNILY"/>
<dbReference type="Pfam" id="PF00069">
    <property type="entry name" value="Pkinase"/>
    <property type="match status" value="1"/>
</dbReference>
<dbReference type="PROSITE" id="PS50011">
    <property type="entry name" value="PROTEIN_KINASE_DOM"/>
    <property type="match status" value="1"/>
</dbReference>
<evidence type="ECO:0000256" key="1">
    <source>
        <dbReference type="ARBA" id="ARBA00022527"/>
    </source>
</evidence>
<comment type="caution">
    <text evidence="8">The sequence shown here is derived from an EMBL/GenBank/DDBJ whole genome shotgun (WGS) entry which is preliminary data.</text>
</comment>
<evidence type="ECO:0000259" key="6">
    <source>
        <dbReference type="PROSITE" id="PS50011"/>
    </source>
</evidence>
<dbReference type="EMBL" id="JWZT01001013">
    <property type="protein sequence ID" value="KII73060.1"/>
    <property type="molecule type" value="Genomic_DNA"/>
</dbReference>
<feature type="domain" description="AGC-kinase C-terminal" evidence="7">
    <location>
        <begin position="239"/>
        <end position="288"/>
    </location>
</feature>
<evidence type="ECO:0000256" key="4">
    <source>
        <dbReference type="ARBA" id="ARBA00022777"/>
    </source>
</evidence>
<gene>
    <name evidence="8" type="ORF">RF11_12257</name>
</gene>
<keyword evidence="5" id="KW-0067">ATP-binding</keyword>
<dbReference type="Gene3D" id="3.30.200.20">
    <property type="entry name" value="Phosphorylase Kinase, domain 1"/>
    <property type="match status" value="1"/>
</dbReference>
<name>A0A0C2N9N0_THEKT</name>
<dbReference type="InterPro" id="IPR008271">
    <property type="entry name" value="Ser/Thr_kinase_AS"/>
</dbReference>
<keyword evidence="1" id="KW-0723">Serine/threonine-protein kinase</keyword>
<keyword evidence="9" id="KW-1185">Reference proteome</keyword>
<evidence type="ECO:0000259" key="7">
    <source>
        <dbReference type="PROSITE" id="PS51285"/>
    </source>
</evidence>
<dbReference type="SUPFAM" id="SSF56112">
    <property type="entry name" value="Protein kinase-like (PK-like)"/>
    <property type="match status" value="1"/>
</dbReference>
<protein>
    <submittedName>
        <fullName evidence="8">RAC-gamma serine/threonine-protein kinase</fullName>
    </submittedName>
</protein>
<reference evidence="8 9" key="1">
    <citation type="journal article" date="2014" name="Genome Biol. Evol.">
        <title>The genome of the myxosporean Thelohanellus kitauei shows adaptations to nutrient acquisition within its fish host.</title>
        <authorList>
            <person name="Yang Y."/>
            <person name="Xiong J."/>
            <person name="Zhou Z."/>
            <person name="Huo F."/>
            <person name="Miao W."/>
            <person name="Ran C."/>
            <person name="Liu Y."/>
            <person name="Zhang J."/>
            <person name="Feng J."/>
            <person name="Wang M."/>
            <person name="Wang M."/>
            <person name="Wang L."/>
            <person name="Yao B."/>
        </authorList>
    </citation>
    <scope>NUCLEOTIDE SEQUENCE [LARGE SCALE GENOMIC DNA]</scope>
    <source>
        <strain evidence="8">Wuqing</strain>
    </source>
</reference>
<keyword evidence="4 8" id="KW-0418">Kinase</keyword>
<proteinExistence type="predicted"/>
<dbReference type="InterPro" id="IPR000961">
    <property type="entry name" value="AGC-kinase_C"/>
</dbReference>
<dbReference type="OrthoDB" id="63267at2759"/>
<dbReference type="PROSITE" id="PS00108">
    <property type="entry name" value="PROTEIN_KINASE_ST"/>
    <property type="match status" value="1"/>
</dbReference>
<evidence type="ECO:0000313" key="8">
    <source>
        <dbReference type="EMBL" id="KII73060.1"/>
    </source>
</evidence>
<evidence type="ECO:0000313" key="9">
    <source>
        <dbReference type="Proteomes" id="UP000031668"/>
    </source>
</evidence>
<dbReference type="FunFam" id="1.10.510.10:FF:000008">
    <property type="entry name" value="Non-specific serine/threonine protein kinase"/>
    <property type="match status" value="1"/>
</dbReference>
<dbReference type="PANTHER" id="PTHR24351">
    <property type="entry name" value="RIBOSOMAL PROTEIN S6 KINASE"/>
    <property type="match status" value="1"/>
</dbReference>
<evidence type="ECO:0000256" key="5">
    <source>
        <dbReference type="ARBA" id="ARBA00022840"/>
    </source>
</evidence>
<dbReference type="PROSITE" id="PS51285">
    <property type="entry name" value="AGC_KINASE_CTER"/>
    <property type="match status" value="1"/>
</dbReference>
<evidence type="ECO:0000256" key="2">
    <source>
        <dbReference type="ARBA" id="ARBA00022679"/>
    </source>
</evidence>
<evidence type="ECO:0000256" key="3">
    <source>
        <dbReference type="ARBA" id="ARBA00022741"/>
    </source>
</evidence>
<dbReference type="GO" id="GO:0005524">
    <property type="term" value="F:ATP binding"/>
    <property type="evidence" value="ECO:0007669"/>
    <property type="project" value="UniProtKB-KW"/>
</dbReference>
<dbReference type="GO" id="GO:0004674">
    <property type="term" value="F:protein serine/threonine kinase activity"/>
    <property type="evidence" value="ECO:0007669"/>
    <property type="project" value="UniProtKB-KW"/>
</dbReference>
<keyword evidence="2" id="KW-0808">Transferase</keyword>
<feature type="domain" description="Protein kinase" evidence="6">
    <location>
        <begin position="1"/>
        <end position="238"/>
    </location>
</feature>
<dbReference type="InterPro" id="IPR000719">
    <property type="entry name" value="Prot_kinase_dom"/>
</dbReference>
<sequence>MSDTIGSVIQALKVCEKNKRIPSLKGINETAILSTLKHPFIVKMIHWFQNENKYFIIMEYLPGGNLNFHLKRNKKFSEHRAKIYAAEITLALTYLHKRNIIYRDLKSENIMIDIEGHVKLVDFGLSRQGVSYTKRCLSFCGTLAYISPEMANRQEYWYAVDWWSLGVMMFEILNGRLPFAADNDNEVMKNILEKDVQFITVLSCDAKSFISDLLIKNPEKRLGGSTYGCEEVKNHPYFFDIDFEIVYNKKITPPFVPMLSDISDTKYFQNQSEPDEYLTNTHFTDFLM</sequence>